<feature type="compositionally biased region" description="Low complexity" evidence="1">
    <location>
        <begin position="51"/>
        <end position="65"/>
    </location>
</feature>
<dbReference type="OrthoDB" id="7487068at2759"/>
<dbReference type="AlphaFoldDB" id="A0A4C1ZNY6"/>
<feature type="compositionally biased region" description="Polar residues" evidence="1">
    <location>
        <begin position="74"/>
        <end position="90"/>
    </location>
</feature>
<feature type="region of interest" description="Disordered" evidence="1">
    <location>
        <begin position="114"/>
        <end position="149"/>
    </location>
</feature>
<feature type="region of interest" description="Disordered" evidence="1">
    <location>
        <begin position="49"/>
        <end position="101"/>
    </location>
</feature>
<evidence type="ECO:0000313" key="3">
    <source>
        <dbReference type="Proteomes" id="UP000299102"/>
    </source>
</evidence>
<gene>
    <name evidence="2" type="ORF">EVAR_57629_1</name>
</gene>
<feature type="region of interest" description="Disordered" evidence="1">
    <location>
        <begin position="283"/>
        <end position="315"/>
    </location>
</feature>
<proteinExistence type="predicted"/>
<evidence type="ECO:0008006" key="4">
    <source>
        <dbReference type="Google" id="ProtNLM"/>
    </source>
</evidence>
<keyword evidence="3" id="KW-1185">Reference proteome</keyword>
<accession>A0A4C1ZNY6</accession>
<comment type="caution">
    <text evidence="2">The sequence shown here is derived from an EMBL/GenBank/DDBJ whole genome shotgun (WGS) entry which is preliminary data.</text>
</comment>
<sequence length="338" mass="37708">MKDGETPGYKKSSELCSVTHCRARTIYHSFLESQGYTIPAEANNILNDVGSASSTSSRNQSSSPSVCRGKRTSRTISFDESSEQIDTTVKGSDEEEQEDLSFKVIQRERKIVARRLRKSSKSSNESRDSDMDTEPCKGKLTEHPDSPASLVPFMSQKSVADHKQVKAVLKSIPLGFENEDIKLDLERQGYPVLVVHRMHRRGETALGMSLVILNPGKYHRYQLYGHVAANCHAQPRCIKFLVPHWTKDYNGNRESGDKPSCCNCGKDHTANYGGCPVAPKPKTFKQNKFSKQQPTDKPIRKDQFPPLKQGIRQPARAVINLNTRSASGNNLRPAPLPP</sequence>
<protein>
    <recommendedName>
        <fullName evidence="4">Nucleic-acid-binding protein from transposon X-element</fullName>
    </recommendedName>
</protein>
<dbReference type="EMBL" id="BGZK01002013">
    <property type="protein sequence ID" value="GBP89610.1"/>
    <property type="molecule type" value="Genomic_DNA"/>
</dbReference>
<dbReference type="Proteomes" id="UP000299102">
    <property type="component" value="Unassembled WGS sequence"/>
</dbReference>
<evidence type="ECO:0000256" key="1">
    <source>
        <dbReference type="SAM" id="MobiDB-lite"/>
    </source>
</evidence>
<evidence type="ECO:0000313" key="2">
    <source>
        <dbReference type="EMBL" id="GBP89610.1"/>
    </source>
</evidence>
<organism evidence="2 3">
    <name type="scientific">Eumeta variegata</name>
    <name type="common">Bagworm moth</name>
    <name type="synonym">Eumeta japonica</name>
    <dbReference type="NCBI Taxonomy" id="151549"/>
    <lineage>
        <taxon>Eukaryota</taxon>
        <taxon>Metazoa</taxon>
        <taxon>Ecdysozoa</taxon>
        <taxon>Arthropoda</taxon>
        <taxon>Hexapoda</taxon>
        <taxon>Insecta</taxon>
        <taxon>Pterygota</taxon>
        <taxon>Neoptera</taxon>
        <taxon>Endopterygota</taxon>
        <taxon>Lepidoptera</taxon>
        <taxon>Glossata</taxon>
        <taxon>Ditrysia</taxon>
        <taxon>Tineoidea</taxon>
        <taxon>Psychidae</taxon>
        <taxon>Oiketicinae</taxon>
        <taxon>Eumeta</taxon>
    </lineage>
</organism>
<name>A0A4C1ZNY6_EUMVA</name>
<feature type="compositionally biased region" description="Polar residues" evidence="1">
    <location>
        <begin position="284"/>
        <end position="295"/>
    </location>
</feature>
<reference evidence="2 3" key="1">
    <citation type="journal article" date="2019" name="Commun. Biol.">
        <title>The bagworm genome reveals a unique fibroin gene that provides high tensile strength.</title>
        <authorList>
            <person name="Kono N."/>
            <person name="Nakamura H."/>
            <person name="Ohtoshi R."/>
            <person name="Tomita M."/>
            <person name="Numata K."/>
            <person name="Arakawa K."/>
        </authorList>
    </citation>
    <scope>NUCLEOTIDE SEQUENCE [LARGE SCALE GENOMIC DNA]</scope>
</reference>
<feature type="compositionally biased region" description="Basic and acidic residues" evidence="1">
    <location>
        <begin position="124"/>
        <end position="145"/>
    </location>
</feature>